<reference evidence="2 3" key="2">
    <citation type="submission" date="2018-11" db="EMBL/GenBank/DDBJ databases">
        <authorList>
            <consortium name="Pathogen Informatics"/>
        </authorList>
    </citation>
    <scope>NUCLEOTIDE SEQUENCE [LARGE SCALE GENOMIC DNA]</scope>
</reference>
<name>A0A0R3WGJ6_TAEAS</name>
<organism evidence="4">
    <name type="scientific">Taenia asiatica</name>
    <name type="common">Asian tapeworm</name>
    <dbReference type="NCBI Taxonomy" id="60517"/>
    <lineage>
        <taxon>Eukaryota</taxon>
        <taxon>Metazoa</taxon>
        <taxon>Spiralia</taxon>
        <taxon>Lophotrochozoa</taxon>
        <taxon>Platyhelminthes</taxon>
        <taxon>Cestoda</taxon>
        <taxon>Eucestoda</taxon>
        <taxon>Cyclophyllidea</taxon>
        <taxon>Taeniidae</taxon>
        <taxon>Taenia</taxon>
    </lineage>
</organism>
<dbReference type="AlphaFoldDB" id="A0A0R3WGJ6"/>
<feature type="compositionally biased region" description="Low complexity" evidence="1">
    <location>
        <begin position="120"/>
        <end position="129"/>
    </location>
</feature>
<proteinExistence type="predicted"/>
<keyword evidence="3" id="KW-1185">Reference proteome</keyword>
<gene>
    <name evidence="2" type="ORF">TASK_LOCUS9990</name>
</gene>
<evidence type="ECO:0000313" key="3">
    <source>
        <dbReference type="Proteomes" id="UP000282613"/>
    </source>
</evidence>
<dbReference type="EMBL" id="UYRS01019900">
    <property type="protein sequence ID" value="VDK47187.1"/>
    <property type="molecule type" value="Genomic_DNA"/>
</dbReference>
<protein>
    <submittedName>
        <fullName evidence="4">Peptidase_M14 domain-containing protein</fullName>
    </submittedName>
</protein>
<dbReference type="Proteomes" id="UP000282613">
    <property type="component" value="Unassembled WGS sequence"/>
</dbReference>
<sequence length="457" mass="51132">DRPEVSFNSPIFNPNIDSSYGSHCTAEYGGLYDSWDEFGGEWRVIAGLPVKGRRFPPNTAWFEWARDNGCLPTEEKNVGESRNVMETKSMLDQKGSEVIVAYTNTAASEDDKDSANETVDASSDTASDTTPSFAKMRYLFDPEDESSSWDPYAARWSPFEVESHRVLIWHPANDHNTDAYSVFYFIEFLGTEHHRNELGEHYNTLFIGNVLREYQSHPESRQTSSNYSCYGSSLHLDNMCKINKSVRLTLTADFCLWSAQGGKGKQALFGGPFFEDNRRRGNFTCFLDEDGDDDSASQCLALLFDSAYSDHEEHCTRLSESSEADVQSGTMVEADSLLSNSDALFTEEYDNNVSEFDEESEETSSFASSLAYKDALSPLSPLLNLMRHCASPTPRLTGVLWMTPLDAISPFYRVPIPTSEEQAGSEIGEYEGVDGVYPTPLRLRFLAVVGLVTNWVA</sequence>
<feature type="region of interest" description="Disordered" evidence="1">
    <location>
        <begin position="105"/>
        <end position="129"/>
    </location>
</feature>
<accession>A0A0R3WGJ6</accession>
<evidence type="ECO:0000256" key="1">
    <source>
        <dbReference type="SAM" id="MobiDB-lite"/>
    </source>
</evidence>
<dbReference type="WBParaSite" id="TASK_0000998901-mRNA-1">
    <property type="protein sequence ID" value="TASK_0000998901-mRNA-1"/>
    <property type="gene ID" value="TASK_0000998901"/>
</dbReference>
<reference evidence="4" key="1">
    <citation type="submission" date="2017-02" db="UniProtKB">
        <authorList>
            <consortium name="WormBaseParasite"/>
        </authorList>
    </citation>
    <scope>IDENTIFICATION</scope>
</reference>
<evidence type="ECO:0000313" key="2">
    <source>
        <dbReference type="EMBL" id="VDK47187.1"/>
    </source>
</evidence>
<dbReference type="OrthoDB" id="5596422at2759"/>
<evidence type="ECO:0000313" key="4">
    <source>
        <dbReference type="WBParaSite" id="TASK_0000998901-mRNA-1"/>
    </source>
</evidence>